<evidence type="ECO:0000313" key="2">
    <source>
        <dbReference type="Proteomes" id="UP000037460"/>
    </source>
</evidence>
<evidence type="ECO:0000313" key="1">
    <source>
        <dbReference type="EMBL" id="KOO25899.1"/>
    </source>
</evidence>
<proteinExistence type="predicted"/>
<dbReference type="AlphaFoldDB" id="A0A0M0JH43"/>
<dbReference type="EMBL" id="JWZX01002915">
    <property type="protein sequence ID" value="KOO25899.1"/>
    <property type="molecule type" value="Genomic_DNA"/>
</dbReference>
<gene>
    <name evidence="1" type="ORF">Ctob_008524</name>
</gene>
<comment type="caution">
    <text evidence="1">The sequence shown here is derived from an EMBL/GenBank/DDBJ whole genome shotgun (WGS) entry which is preliminary data.</text>
</comment>
<reference evidence="2" key="1">
    <citation type="journal article" date="2015" name="PLoS Genet.">
        <title>Genome Sequence and Transcriptome Analyses of Chrysochromulina tobin: Metabolic Tools for Enhanced Algal Fitness in the Prominent Order Prymnesiales (Haptophyceae).</title>
        <authorList>
            <person name="Hovde B.T."/>
            <person name="Deodato C.R."/>
            <person name="Hunsperger H.M."/>
            <person name="Ryken S.A."/>
            <person name="Yost W."/>
            <person name="Jha R.K."/>
            <person name="Patterson J."/>
            <person name="Monnat R.J. Jr."/>
            <person name="Barlow S.B."/>
            <person name="Starkenburg S.R."/>
            <person name="Cattolico R.A."/>
        </authorList>
    </citation>
    <scope>NUCLEOTIDE SEQUENCE</scope>
    <source>
        <strain evidence="2">CCMP291</strain>
    </source>
</reference>
<organism evidence="1 2">
    <name type="scientific">Chrysochromulina tobinii</name>
    <dbReference type="NCBI Taxonomy" id="1460289"/>
    <lineage>
        <taxon>Eukaryota</taxon>
        <taxon>Haptista</taxon>
        <taxon>Haptophyta</taxon>
        <taxon>Prymnesiophyceae</taxon>
        <taxon>Prymnesiales</taxon>
        <taxon>Chrysochromulinaceae</taxon>
        <taxon>Chrysochromulina</taxon>
    </lineage>
</organism>
<keyword evidence="2" id="KW-1185">Reference proteome</keyword>
<protein>
    <submittedName>
        <fullName evidence="1">Uncharacterized protein</fullName>
    </submittedName>
</protein>
<name>A0A0M0JH43_9EUKA</name>
<sequence>MGAGSEAAKVESLTEAVAELELLITLEAGEAADKEAVAEKAQIKRTARGDLTAEEAIAQAAAEGLTLVPASTDRDRPHLECLIRILEYAWWASVDLTRDVPWLNPLKKRQMRSISVSGFLETPLAGGAKDRSRILHLECYGNGIDEEDAEAGLKPLV</sequence>
<dbReference type="Proteomes" id="UP000037460">
    <property type="component" value="Unassembled WGS sequence"/>
</dbReference>
<accession>A0A0M0JH43</accession>